<proteinExistence type="predicted"/>
<organism evidence="2 3">
    <name type="scientific">Brachionus calyciflorus</name>
    <dbReference type="NCBI Taxonomy" id="104777"/>
    <lineage>
        <taxon>Eukaryota</taxon>
        <taxon>Metazoa</taxon>
        <taxon>Spiralia</taxon>
        <taxon>Gnathifera</taxon>
        <taxon>Rotifera</taxon>
        <taxon>Eurotatoria</taxon>
        <taxon>Monogononta</taxon>
        <taxon>Pseudotrocha</taxon>
        <taxon>Ploima</taxon>
        <taxon>Brachionidae</taxon>
        <taxon>Brachionus</taxon>
    </lineage>
</organism>
<feature type="transmembrane region" description="Helical" evidence="1">
    <location>
        <begin position="45"/>
        <end position="66"/>
    </location>
</feature>
<accession>A0A814JPJ6</accession>
<comment type="caution">
    <text evidence="2">The sequence shown here is derived from an EMBL/GenBank/DDBJ whole genome shotgun (WGS) entry which is preliminary data.</text>
</comment>
<evidence type="ECO:0000313" key="3">
    <source>
        <dbReference type="Proteomes" id="UP000663879"/>
    </source>
</evidence>
<dbReference type="EMBL" id="CAJNOC010005057">
    <property type="protein sequence ID" value="CAF1041231.1"/>
    <property type="molecule type" value="Genomic_DNA"/>
</dbReference>
<dbReference type="Proteomes" id="UP000663879">
    <property type="component" value="Unassembled WGS sequence"/>
</dbReference>
<gene>
    <name evidence="2" type="ORF">OXX778_LOCUS18359</name>
</gene>
<dbReference type="OrthoDB" id="10625148at2759"/>
<sequence length="186" mass="21628">MLEGLFQKCRDEDQNFLQAWISSQSKKRVCHQMTWVEILESYSEYILTFIKIVLIACLIRLALYIFMEVFNASLIYLKQHQEQIERNNKKLDEKIPAKSDSNVTLVPEVNTTKIDESTSSEDMVKSEPNIKQRLRQKVSKGVQSSASIFKFKNRNANDYAEKVIVELDSYLQELNNVPTTSKSFAY</sequence>
<evidence type="ECO:0000313" key="2">
    <source>
        <dbReference type="EMBL" id="CAF1041231.1"/>
    </source>
</evidence>
<name>A0A814JPJ6_9BILA</name>
<keyword evidence="1" id="KW-0472">Membrane</keyword>
<keyword evidence="1" id="KW-0812">Transmembrane</keyword>
<protein>
    <submittedName>
        <fullName evidence="2">Uncharacterized protein</fullName>
    </submittedName>
</protein>
<keyword evidence="3" id="KW-1185">Reference proteome</keyword>
<evidence type="ECO:0000256" key="1">
    <source>
        <dbReference type="SAM" id="Phobius"/>
    </source>
</evidence>
<dbReference type="AlphaFoldDB" id="A0A814JPJ6"/>
<reference evidence="2" key="1">
    <citation type="submission" date="2021-02" db="EMBL/GenBank/DDBJ databases">
        <authorList>
            <person name="Nowell W R."/>
        </authorList>
    </citation>
    <scope>NUCLEOTIDE SEQUENCE</scope>
    <source>
        <strain evidence="2">Ploen Becks lab</strain>
    </source>
</reference>
<keyword evidence="1" id="KW-1133">Transmembrane helix</keyword>